<feature type="compositionally biased region" description="Polar residues" evidence="1">
    <location>
        <begin position="1"/>
        <end position="19"/>
    </location>
</feature>
<reference evidence="2" key="3">
    <citation type="submission" date="2025-09" db="UniProtKB">
        <authorList>
            <consortium name="Ensembl"/>
        </authorList>
    </citation>
    <scope>IDENTIFICATION</scope>
    <source>
        <strain evidence="2">breed Abyssinian</strain>
    </source>
</reference>
<reference evidence="2" key="2">
    <citation type="submission" date="2025-08" db="UniProtKB">
        <authorList>
            <consortium name="Ensembl"/>
        </authorList>
    </citation>
    <scope>IDENTIFICATION</scope>
    <source>
        <strain evidence="2">breed Abyssinian</strain>
    </source>
</reference>
<protein>
    <submittedName>
        <fullName evidence="2">Uncharacterized protein</fullName>
    </submittedName>
</protein>
<feature type="compositionally biased region" description="Low complexity" evidence="1">
    <location>
        <begin position="43"/>
        <end position="61"/>
    </location>
</feature>
<dbReference type="Proteomes" id="UP000823872">
    <property type="component" value="Chromosome A2"/>
</dbReference>
<evidence type="ECO:0000256" key="1">
    <source>
        <dbReference type="SAM" id="MobiDB-lite"/>
    </source>
</evidence>
<feature type="region of interest" description="Disordered" evidence="1">
    <location>
        <begin position="1"/>
        <end position="124"/>
    </location>
</feature>
<sequence>MMQESGTETKSNGSAIQNGSSGGNHLLPCAGLREGRSNGETPAADAGAADLAHVQQQQQQQVLCPRRAPPAPPAHTPAPLPRSPARTASGPAWPAAWPSAAPRSPPVGPRGRFSSPRESSVNRC</sequence>
<keyword evidence="3" id="KW-1185">Reference proteome</keyword>
<feature type="compositionally biased region" description="Low complexity" evidence="1">
    <location>
        <begin position="88"/>
        <end position="102"/>
    </location>
</feature>
<feature type="compositionally biased region" description="Pro residues" evidence="1">
    <location>
        <begin position="67"/>
        <end position="82"/>
    </location>
</feature>
<accession>A0ABI7W8T2</accession>
<evidence type="ECO:0000313" key="2">
    <source>
        <dbReference type="Ensembl" id="ENSFCTP00005005681.1"/>
    </source>
</evidence>
<name>A0ABI7W8T2_FELCA</name>
<gene>
    <name evidence="2" type="primary">MICOS13</name>
</gene>
<proteinExistence type="predicted"/>
<dbReference type="Ensembl" id="ENSFCTT00005009335.1">
    <property type="protein sequence ID" value="ENSFCTP00005005681.1"/>
    <property type="gene ID" value="ENSFCTG00005003509.1"/>
</dbReference>
<organism evidence="2 3">
    <name type="scientific">Felis catus</name>
    <name type="common">Cat</name>
    <name type="synonym">Felis silvestris catus</name>
    <dbReference type="NCBI Taxonomy" id="9685"/>
    <lineage>
        <taxon>Eukaryota</taxon>
        <taxon>Metazoa</taxon>
        <taxon>Chordata</taxon>
        <taxon>Craniata</taxon>
        <taxon>Vertebrata</taxon>
        <taxon>Euteleostomi</taxon>
        <taxon>Mammalia</taxon>
        <taxon>Eutheria</taxon>
        <taxon>Laurasiatheria</taxon>
        <taxon>Carnivora</taxon>
        <taxon>Feliformia</taxon>
        <taxon>Felidae</taxon>
        <taxon>Felinae</taxon>
        <taxon>Felis</taxon>
    </lineage>
</organism>
<dbReference type="GeneTree" id="ENSGT00650000094763"/>
<evidence type="ECO:0000313" key="3">
    <source>
        <dbReference type="Proteomes" id="UP000823872"/>
    </source>
</evidence>
<reference evidence="2 3" key="1">
    <citation type="submission" date="2021-02" db="EMBL/GenBank/DDBJ databases">
        <title>Safari Cat Assemblies.</title>
        <authorList>
            <person name="Bredemeyer K.R."/>
            <person name="Murphy W.J."/>
        </authorList>
    </citation>
    <scope>NUCLEOTIDE SEQUENCE [LARGE SCALE GENOMIC DNA]</scope>
</reference>